<feature type="transmembrane region" description="Helical" evidence="14">
    <location>
        <begin position="129"/>
        <end position="151"/>
    </location>
</feature>
<dbReference type="OMA" id="CYSIAGS"/>
<dbReference type="PRINTS" id="PR00245">
    <property type="entry name" value="OLFACTORYR"/>
</dbReference>
<evidence type="ECO:0000259" key="15">
    <source>
        <dbReference type="PROSITE" id="PS50262"/>
    </source>
</evidence>
<reference evidence="16" key="2">
    <citation type="submission" date="2025-09" db="UniProtKB">
        <authorList>
            <consortium name="Ensembl"/>
        </authorList>
    </citation>
    <scope>IDENTIFICATION</scope>
</reference>
<dbReference type="Proteomes" id="UP000472276">
    <property type="component" value="Unassembled WGS sequence"/>
</dbReference>
<feature type="transmembrane region" description="Helical" evidence="14">
    <location>
        <begin position="48"/>
        <end position="67"/>
    </location>
</feature>
<evidence type="ECO:0000256" key="13">
    <source>
        <dbReference type="RuleBase" id="RU000688"/>
    </source>
</evidence>
<dbReference type="Gene3D" id="1.20.1070.10">
    <property type="entry name" value="Rhodopsin 7-helix transmembrane proteins"/>
    <property type="match status" value="1"/>
</dbReference>
<keyword evidence="4 13" id="KW-0812">Transmembrane</keyword>
<keyword evidence="9" id="KW-1015">Disulfide bond</keyword>
<protein>
    <recommendedName>
        <fullName evidence="14">Olfactory receptor</fullName>
    </recommendedName>
</protein>
<dbReference type="InterPro" id="IPR000725">
    <property type="entry name" value="Olfact_rcpt"/>
</dbReference>
<evidence type="ECO:0000256" key="12">
    <source>
        <dbReference type="ARBA" id="ARBA00023224"/>
    </source>
</evidence>
<proteinExistence type="inferred from homology"/>
<evidence type="ECO:0000256" key="1">
    <source>
        <dbReference type="ARBA" id="ARBA00004651"/>
    </source>
</evidence>
<dbReference type="GO" id="GO:0005549">
    <property type="term" value="F:odorant binding"/>
    <property type="evidence" value="ECO:0007669"/>
    <property type="project" value="TreeGrafter"/>
</dbReference>
<evidence type="ECO:0000256" key="10">
    <source>
        <dbReference type="ARBA" id="ARBA00023170"/>
    </source>
</evidence>
<evidence type="ECO:0000256" key="5">
    <source>
        <dbReference type="ARBA" id="ARBA00022725"/>
    </source>
</evidence>
<keyword evidence="7 13" id="KW-0297">G-protein coupled receptor</keyword>
<dbReference type="PROSITE" id="PS00237">
    <property type="entry name" value="G_PROTEIN_RECEP_F1_1"/>
    <property type="match status" value="1"/>
</dbReference>
<keyword evidence="17" id="KW-1185">Reference proteome</keyword>
<keyword evidence="12 13" id="KW-0807">Transducer</keyword>
<comment type="subcellular location">
    <subcellularLocation>
        <location evidence="1 14">Cell membrane</location>
        <topology evidence="1 14">Multi-pass membrane protein</topology>
    </subcellularLocation>
</comment>
<feature type="transmembrane region" description="Helical" evidence="14">
    <location>
        <begin position="257"/>
        <end position="279"/>
    </location>
</feature>
<feature type="transmembrane region" description="Helical" evidence="14">
    <location>
        <begin position="226"/>
        <end position="245"/>
    </location>
</feature>
<keyword evidence="3 14" id="KW-0716">Sensory transduction</keyword>
<name>A0A668RKP6_OREAU</name>
<evidence type="ECO:0000256" key="3">
    <source>
        <dbReference type="ARBA" id="ARBA00022606"/>
    </source>
</evidence>
<dbReference type="FunFam" id="1.20.1070.10:FF:000024">
    <property type="entry name" value="Olfactory receptor"/>
    <property type="match status" value="1"/>
</dbReference>
<feature type="transmembrane region" description="Helical" evidence="14">
    <location>
        <begin position="12"/>
        <end position="36"/>
    </location>
</feature>
<evidence type="ECO:0000313" key="16">
    <source>
        <dbReference type="Ensembl" id="ENSOABP00000003135.2"/>
    </source>
</evidence>
<dbReference type="InterPro" id="IPR000276">
    <property type="entry name" value="GPCR_Rhodpsn"/>
</dbReference>
<dbReference type="AlphaFoldDB" id="A0A668RKP6"/>
<comment type="similarity">
    <text evidence="13">Belongs to the G-protein coupled receptor 1 family.</text>
</comment>
<feature type="domain" description="G-protein coupled receptors family 1 profile" evidence="15">
    <location>
        <begin position="29"/>
        <end position="277"/>
    </location>
</feature>
<dbReference type="SUPFAM" id="SSF81321">
    <property type="entry name" value="Family A G protein-coupled receptor-like"/>
    <property type="match status" value="1"/>
</dbReference>
<dbReference type="PANTHER" id="PTHR26451">
    <property type="entry name" value="G_PROTEIN_RECEP_F1_2 DOMAIN-CONTAINING PROTEIN"/>
    <property type="match status" value="1"/>
</dbReference>
<dbReference type="GO" id="GO:0004984">
    <property type="term" value="F:olfactory receptor activity"/>
    <property type="evidence" value="ECO:0007669"/>
    <property type="project" value="InterPro"/>
</dbReference>
<keyword evidence="11" id="KW-0325">Glycoprotein</keyword>
<dbReference type="Ensembl" id="ENSOABT00000003246.2">
    <property type="protein sequence ID" value="ENSOABP00000003135.2"/>
    <property type="gene ID" value="ENSOABG00000007006.2"/>
</dbReference>
<evidence type="ECO:0000256" key="7">
    <source>
        <dbReference type="ARBA" id="ARBA00023040"/>
    </source>
</evidence>
<reference evidence="16" key="1">
    <citation type="submission" date="2025-08" db="UniProtKB">
        <authorList>
            <consortium name="Ensembl"/>
        </authorList>
    </citation>
    <scope>IDENTIFICATION</scope>
</reference>
<accession>A0A668RKP6</accession>
<sequence length="304" mass="35375">MWTEIEDFLRFGYLYFLIMVALYVLIIISNSVIVFLICIHHNLHEPMYIFIAALSVNSVLLSTVTYPKLFVDVLSEKQVITFSACRFQHFMCYSIGGSDFLLLSAMAFDRYVSICKPLKYPVIMRQTTINILLFLSWFVPGLQVAVLHALVLNKKLCHFTLKGILCNNSLWKLYCESPRATLIYGLFAMLNVVIFPVFFILFTYAKIFLITYRSSRAIQKKAAETCLPHLFVLSIFTTLCAYDVIIGRLELDFPKTAQLIMTVQVVFYNPLFNPFIYGLKMKEISKHLKRLFCRCFYLSCWRFT</sequence>
<evidence type="ECO:0000256" key="4">
    <source>
        <dbReference type="ARBA" id="ARBA00022692"/>
    </source>
</evidence>
<keyword evidence="10 13" id="KW-0675">Receptor</keyword>
<evidence type="ECO:0000256" key="2">
    <source>
        <dbReference type="ARBA" id="ARBA00022475"/>
    </source>
</evidence>
<keyword evidence="6 14" id="KW-1133">Transmembrane helix</keyword>
<evidence type="ECO:0000256" key="6">
    <source>
        <dbReference type="ARBA" id="ARBA00022989"/>
    </source>
</evidence>
<evidence type="ECO:0000313" key="17">
    <source>
        <dbReference type="Proteomes" id="UP000472276"/>
    </source>
</evidence>
<keyword evidence="2 14" id="KW-1003">Cell membrane</keyword>
<dbReference type="InterPro" id="IPR052921">
    <property type="entry name" value="GPCR1_Superfamily_Member"/>
</dbReference>
<dbReference type="GO" id="GO:0005886">
    <property type="term" value="C:plasma membrane"/>
    <property type="evidence" value="ECO:0007669"/>
    <property type="project" value="UniProtKB-SubCell"/>
</dbReference>
<evidence type="ECO:0000256" key="8">
    <source>
        <dbReference type="ARBA" id="ARBA00023136"/>
    </source>
</evidence>
<dbReference type="PRINTS" id="PR00237">
    <property type="entry name" value="GPCRRHODOPSN"/>
</dbReference>
<evidence type="ECO:0000256" key="14">
    <source>
        <dbReference type="RuleBase" id="RU363047"/>
    </source>
</evidence>
<organism evidence="16 17">
    <name type="scientific">Oreochromis aureus</name>
    <name type="common">Israeli tilapia</name>
    <name type="synonym">Chromis aureus</name>
    <dbReference type="NCBI Taxonomy" id="47969"/>
    <lineage>
        <taxon>Eukaryota</taxon>
        <taxon>Metazoa</taxon>
        <taxon>Chordata</taxon>
        <taxon>Craniata</taxon>
        <taxon>Vertebrata</taxon>
        <taxon>Euteleostomi</taxon>
        <taxon>Actinopterygii</taxon>
        <taxon>Neopterygii</taxon>
        <taxon>Teleostei</taxon>
        <taxon>Neoteleostei</taxon>
        <taxon>Acanthomorphata</taxon>
        <taxon>Ovalentaria</taxon>
        <taxon>Cichlomorphae</taxon>
        <taxon>Cichliformes</taxon>
        <taxon>Cichlidae</taxon>
        <taxon>African cichlids</taxon>
        <taxon>Pseudocrenilabrinae</taxon>
        <taxon>Oreochromini</taxon>
        <taxon>Oreochromis</taxon>
    </lineage>
</organism>
<dbReference type="PROSITE" id="PS50262">
    <property type="entry name" value="G_PROTEIN_RECEP_F1_2"/>
    <property type="match status" value="1"/>
</dbReference>
<dbReference type="PANTHER" id="PTHR26451:SF847">
    <property type="entry name" value="ODORANT RECEPTOR-RELATED"/>
    <property type="match status" value="1"/>
</dbReference>
<dbReference type="Pfam" id="PF13853">
    <property type="entry name" value="7tm_4"/>
    <property type="match status" value="1"/>
</dbReference>
<keyword evidence="8 14" id="KW-0472">Membrane</keyword>
<keyword evidence="5 14" id="KW-0552">Olfaction</keyword>
<feature type="transmembrane region" description="Helical" evidence="14">
    <location>
        <begin position="182"/>
        <end position="205"/>
    </location>
</feature>
<evidence type="ECO:0000256" key="11">
    <source>
        <dbReference type="ARBA" id="ARBA00023180"/>
    </source>
</evidence>
<dbReference type="GO" id="GO:0004930">
    <property type="term" value="F:G protein-coupled receptor activity"/>
    <property type="evidence" value="ECO:0007669"/>
    <property type="project" value="UniProtKB-KW"/>
</dbReference>
<feature type="transmembrane region" description="Helical" evidence="14">
    <location>
        <begin position="87"/>
        <end position="108"/>
    </location>
</feature>
<dbReference type="InterPro" id="IPR017452">
    <property type="entry name" value="GPCR_Rhodpsn_7TM"/>
</dbReference>
<evidence type="ECO:0000256" key="9">
    <source>
        <dbReference type="ARBA" id="ARBA00023157"/>
    </source>
</evidence>